<comment type="caution">
    <text evidence="4">The sequence shown here is derived from an EMBL/GenBank/DDBJ whole genome shotgun (WGS) entry which is preliminary data.</text>
</comment>
<keyword evidence="5" id="KW-1185">Reference proteome</keyword>
<protein>
    <submittedName>
        <fullName evidence="4">GvpL/GvpF family gas vesicle protein</fullName>
    </submittedName>
</protein>
<evidence type="ECO:0000256" key="2">
    <source>
        <dbReference type="ARBA" id="ARBA00035108"/>
    </source>
</evidence>
<dbReference type="EMBL" id="JAFLQW010000632">
    <property type="protein sequence ID" value="MBO0352077.1"/>
    <property type="molecule type" value="Genomic_DNA"/>
</dbReference>
<gene>
    <name evidence="4" type="ORF">J0895_23945</name>
</gene>
<dbReference type="PANTHER" id="PTHR36852:SF1">
    <property type="entry name" value="PROTEIN GVPL 2"/>
    <property type="match status" value="1"/>
</dbReference>
<dbReference type="Pfam" id="PF06386">
    <property type="entry name" value="GvpL_GvpF"/>
    <property type="match status" value="1"/>
</dbReference>
<keyword evidence="1" id="KW-0304">Gas vesicle</keyword>
<dbReference type="RefSeq" id="WP_207090496.1">
    <property type="nucleotide sequence ID" value="NZ_JAFLQW010000632.1"/>
</dbReference>
<evidence type="ECO:0000313" key="5">
    <source>
        <dbReference type="Proteomes" id="UP000664844"/>
    </source>
</evidence>
<name>A0ABS3G0D7_9CYAN</name>
<sequence>MSLGFYLYGILPRPLPDTLAIAGLDREPVHNQTIEGFHFLYSEAKQTKYLTSRRNLLGHEKVLEEAMNAGFRTLLPLHFGLVVKTWDTVIQDLITPYQEKLETLFQKLEGRREVSVKVFWESKSEIEALLEENPSLKQMRDASLGRALSMEEVINIGQMIESSLKFRKQAVIAAFQTGLNPLAEEVIESDPMTEEMIYNTAYLIPWDREMEFSHAVEAIDKTFGDRLRIRYNNFTAPYTFAQLESEG</sequence>
<comment type="similarity">
    <text evidence="3">Belongs to the gas vesicle GvpF/GvpL family.</text>
</comment>
<accession>A0ABS3G0D7</accession>
<dbReference type="PANTHER" id="PTHR36852">
    <property type="entry name" value="PROTEIN GVPL 2"/>
    <property type="match status" value="1"/>
</dbReference>
<reference evidence="4 5" key="1">
    <citation type="submission" date="2021-03" db="EMBL/GenBank/DDBJ databases">
        <title>Metabolic Capacity of the Antarctic Cyanobacterium Phormidium pseudopriestleyi that Sustains Oxygenic Photosynthesis in the Presence of Hydrogen Sulfide.</title>
        <authorList>
            <person name="Lumian J.E."/>
            <person name="Jungblut A.D."/>
            <person name="Dillon M.L."/>
            <person name="Hawes I."/>
            <person name="Doran P.T."/>
            <person name="Mackey T.J."/>
            <person name="Dick G.J."/>
            <person name="Grettenberger C.L."/>
            <person name="Sumner D.Y."/>
        </authorList>
    </citation>
    <scope>NUCLEOTIDE SEQUENCE [LARGE SCALE GENOMIC DNA]</scope>
    <source>
        <strain evidence="4 5">FRX01</strain>
    </source>
</reference>
<evidence type="ECO:0000256" key="3">
    <source>
        <dbReference type="ARBA" id="ARBA00035643"/>
    </source>
</evidence>
<evidence type="ECO:0000256" key="1">
    <source>
        <dbReference type="ARBA" id="ARBA00022987"/>
    </source>
</evidence>
<proteinExistence type="inferred from homology"/>
<dbReference type="Proteomes" id="UP000664844">
    <property type="component" value="Unassembled WGS sequence"/>
</dbReference>
<dbReference type="InterPro" id="IPR009430">
    <property type="entry name" value="GvpL/GvpF"/>
</dbReference>
<comment type="subcellular location">
    <subcellularLocation>
        <location evidence="2">Gas vesicle</location>
    </subcellularLocation>
</comment>
<evidence type="ECO:0000313" key="4">
    <source>
        <dbReference type="EMBL" id="MBO0352077.1"/>
    </source>
</evidence>
<organism evidence="4 5">
    <name type="scientific">Phormidium pseudopriestleyi FRX01</name>
    <dbReference type="NCBI Taxonomy" id="1759528"/>
    <lineage>
        <taxon>Bacteria</taxon>
        <taxon>Bacillati</taxon>
        <taxon>Cyanobacteriota</taxon>
        <taxon>Cyanophyceae</taxon>
        <taxon>Oscillatoriophycideae</taxon>
        <taxon>Oscillatoriales</taxon>
        <taxon>Oscillatoriaceae</taxon>
        <taxon>Phormidium</taxon>
    </lineage>
</organism>